<dbReference type="Proteomes" id="UP000006051">
    <property type="component" value="Chromosome"/>
</dbReference>
<evidence type="ECO:0000313" key="1">
    <source>
        <dbReference type="EMBL" id="AFL98423.1"/>
    </source>
</evidence>
<protein>
    <submittedName>
        <fullName evidence="1">Uncharacterized protein</fullName>
    </submittedName>
</protein>
<organism evidence="1 2">
    <name type="scientific">Ornithobacterium rhinotracheale (strain ATCC 51463 / DSM 15997 / CCUG 23171 / CIP 104009 / LMG 9086)</name>
    <dbReference type="NCBI Taxonomy" id="867902"/>
    <lineage>
        <taxon>Bacteria</taxon>
        <taxon>Pseudomonadati</taxon>
        <taxon>Bacteroidota</taxon>
        <taxon>Flavobacteriia</taxon>
        <taxon>Flavobacteriales</taxon>
        <taxon>Weeksellaceae</taxon>
        <taxon>Ornithobacterium</taxon>
    </lineage>
</organism>
<name>I4A389_ORNRL</name>
<dbReference type="AlphaFoldDB" id="I4A389"/>
<evidence type="ECO:0000313" key="2">
    <source>
        <dbReference type="Proteomes" id="UP000006051"/>
    </source>
</evidence>
<dbReference type="HOGENOM" id="CLU_2247299_0_0_10"/>
<dbReference type="EMBL" id="CP003283">
    <property type="protein sequence ID" value="AFL98423.1"/>
    <property type="molecule type" value="Genomic_DNA"/>
</dbReference>
<gene>
    <name evidence="1" type="ordered locus">Ornrh_2292</name>
</gene>
<reference evidence="1 2" key="1">
    <citation type="submission" date="2012-06" db="EMBL/GenBank/DDBJ databases">
        <title>The complete genome of Ornithobacterium rhinotracheale DSM 15997.</title>
        <authorList>
            <consortium name="US DOE Joint Genome Institute (JGI-PGF)"/>
            <person name="Lucas S."/>
            <person name="Copeland A."/>
            <person name="Lapidus A."/>
            <person name="Goodwin L."/>
            <person name="Pitluck S."/>
            <person name="Peters L."/>
            <person name="Mikhailova N."/>
            <person name="Teshima H."/>
            <person name="Kyrpides N."/>
            <person name="Mavromatis K."/>
            <person name="Pagani I."/>
            <person name="Ivanova N."/>
            <person name="Ovchinnikova G."/>
            <person name="Zeytun A."/>
            <person name="Detter J.C."/>
            <person name="Han C."/>
            <person name="Land M."/>
            <person name="Hauser L."/>
            <person name="Markowitz V."/>
            <person name="Cheng J.-F."/>
            <person name="Hugenholtz P."/>
            <person name="Woyke T."/>
            <person name="Wu D."/>
            <person name="Lang E."/>
            <person name="Kopitz M."/>
            <person name="Brambilla E."/>
            <person name="Klenk H.-P."/>
            <person name="Eisen J.A."/>
        </authorList>
    </citation>
    <scope>NUCLEOTIDE SEQUENCE [LARGE SCALE GENOMIC DNA]</scope>
    <source>
        <strain evidence="2">ATCC 51463 / DSM 15997 / CCUG 23171 / LMG 9086</strain>
    </source>
</reference>
<proteinExistence type="predicted"/>
<sequence length="104" mass="11980">MRKVLKIIPTKIANSILNKLPVISREIWFLSRCELAKITYKNLAIIKNPIGGNSFKNIKVTTRSLSKTPMYFPQELLGEKSLEFNFFWSKKLEIKIEAGLVLII</sequence>
<keyword evidence="2" id="KW-1185">Reference proteome</keyword>
<accession>I4A389</accession>
<dbReference type="STRING" id="867902.Ornrh_2292"/>
<dbReference type="KEGG" id="orh:Ornrh_2292"/>